<dbReference type="GO" id="GO:2000344">
    <property type="term" value="P:positive regulation of acrosome reaction"/>
    <property type="evidence" value="ECO:0007669"/>
    <property type="project" value="TreeGrafter"/>
</dbReference>
<gene>
    <name evidence="4" type="ORF">SMAX5B_001620</name>
</gene>
<dbReference type="GO" id="GO:0032190">
    <property type="term" value="F:acrosin binding"/>
    <property type="evidence" value="ECO:0007669"/>
    <property type="project" value="TreeGrafter"/>
</dbReference>
<evidence type="ECO:0000313" key="4">
    <source>
        <dbReference type="EMBL" id="AWP06156.1"/>
    </source>
</evidence>
<dbReference type="Proteomes" id="UP000246464">
    <property type="component" value="Chromosome 8"/>
</dbReference>
<dbReference type="GO" id="GO:0031012">
    <property type="term" value="C:extracellular matrix"/>
    <property type="evidence" value="ECO:0007669"/>
    <property type="project" value="TreeGrafter"/>
</dbReference>
<dbReference type="EMBL" id="CP026250">
    <property type="protein sequence ID" value="AWP06156.1"/>
    <property type="molecule type" value="Genomic_DNA"/>
</dbReference>
<dbReference type="Pfam" id="PF00100">
    <property type="entry name" value="Zona_pellucida"/>
    <property type="match status" value="1"/>
</dbReference>
<name>A0A2U9BRB2_SCOMX</name>
<dbReference type="Gene3D" id="2.60.40.4100">
    <property type="entry name" value="Zona pellucida, ZP-C domain"/>
    <property type="match status" value="1"/>
</dbReference>
<dbReference type="OrthoDB" id="8961289at2759"/>
<evidence type="ECO:0000256" key="2">
    <source>
        <dbReference type="SAM" id="SignalP"/>
    </source>
</evidence>
<dbReference type="FunFam" id="2.60.40.4100:FF:000002">
    <property type="entry name" value="Zona pellucida sperm-binding protein 3"/>
    <property type="match status" value="1"/>
</dbReference>
<feature type="chain" id="PRO_5015945969" evidence="2">
    <location>
        <begin position="21"/>
        <end position="465"/>
    </location>
</feature>
<dbReference type="AlphaFoldDB" id="A0A2U9BRB2"/>
<dbReference type="GO" id="GO:0007339">
    <property type="term" value="P:binding of sperm to zona pellucida"/>
    <property type="evidence" value="ECO:0007669"/>
    <property type="project" value="TreeGrafter"/>
</dbReference>
<evidence type="ECO:0000313" key="5">
    <source>
        <dbReference type="Proteomes" id="UP000246464"/>
    </source>
</evidence>
<keyword evidence="5" id="KW-1185">Reference proteome</keyword>
<evidence type="ECO:0000259" key="3">
    <source>
        <dbReference type="PROSITE" id="PS51034"/>
    </source>
</evidence>
<organism evidence="4 5">
    <name type="scientific">Scophthalmus maximus</name>
    <name type="common">Turbot</name>
    <name type="synonym">Psetta maxima</name>
    <dbReference type="NCBI Taxonomy" id="52904"/>
    <lineage>
        <taxon>Eukaryota</taxon>
        <taxon>Metazoa</taxon>
        <taxon>Chordata</taxon>
        <taxon>Craniata</taxon>
        <taxon>Vertebrata</taxon>
        <taxon>Euteleostomi</taxon>
        <taxon>Actinopterygii</taxon>
        <taxon>Neopterygii</taxon>
        <taxon>Teleostei</taxon>
        <taxon>Neoteleostei</taxon>
        <taxon>Acanthomorphata</taxon>
        <taxon>Carangaria</taxon>
        <taxon>Pleuronectiformes</taxon>
        <taxon>Pleuronectoidei</taxon>
        <taxon>Scophthalmidae</taxon>
        <taxon>Scophthalmus</taxon>
    </lineage>
</organism>
<dbReference type="PROSITE" id="PS51034">
    <property type="entry name" value="ZP_2"/>
    <property type="match status" value="1"/>
</dbReference>
<proteinExistence type="predicted"/>
<keyword evidence="2" id="KW-0732">Signal</keyword>
<evidence type="ECO:0000256" key="1">
    <source>
        <dbReference type="ARBA" id="ARBA00023157"/>
    </source>
</evidence>
<dbReference type="Pfam" id="PF23344">
    <property type="entry name" value="ZP-N"/>
    <property type="match status" value="1"/>
</dbReference>
<dbReference type="InterPro" id="IPR042235">
    <property type="entry name" value="ZP-C_dom"/>
</dbReference>
<dbReference type="PANTHER" id="PTHR11576">
    <property type="entry name" value="ZONA PELLUCIDA SPERM-BINDING PROTEIN 3"/>
    <property type="match status" value="1"/>
</dbReference>
<feature type="signal peptide" evidence="2">
    <location>
        <begin position="1"/>
        <end position="20"/>
    </location>
</feature>
<dbReference type="InterPro" id="IPR001507">
    <property type="entry name" value="ZP_dom"/>
</dbReference>
<dbReference type="STRING" id="52904.ENSSMAP00000010799"/>
<dbReference type="PANTHER" id="PTHR11576:SF26">
    <property type="entry name" value="ZONA PELLUCIDA GLYCOPROTEIN 3D TANDEM DUPLICATE 2"/>
    <property type="match status" value="1"/>
</dbReference>
<sequence>MRMGSVHAGLLLQLLCSASSYRFRSRAGYGPFVQNPESEWERMKTMGGEERAGPAPRVWKSGAITADENTFPEWVYAQKSAYPKEVFQPEKGARPLPDWSGEILRVPVATSSTTAAAARAGVVELLCHVDRIYVRIRRDVFKSLNAYKDLKLGTCPVNQGTKAHYYLLYLLKTDCGFKLESKADNLFISVVLKYMPAGQVLRQMPFSVPLQCKYPRFFNSYKVGIHPKLQGGTVFKALQPKQNVILAALDASGNELPESKTYTLGQPMYFEAKMANATAKSGDQRMYINKCFMTASQNPNSNPKYTVIDNQGCMVDSKASKQSKFLLGASKMALKFSVAAFIFKDGVSTSTQMQQLYMHCDVSVGTLTPSPSLKACNYDPATKKWKELYVDDSVCICCESTCPSALPRASRKTISSPSWKVDLSGEDGFVDVEPRMKSLDADSISSEDPGMVEHKDFVNYWEDDY</sequence>
<reference evidence="4 5" key="1">
    <citation type="submission" date="2017-12" db="EMBL/GenBank/DDBJ databases">
        <title>Integrating genomic resources of turbot (Scophthalmus maximus) in depth evaluation of genetic and physical mapping variation across individuals.</title>
        <authorList>
            <person name="Martinez P."/>
        </authorList>
    </citation>
    <scope>NUCLEOTIDE SEQUENCE [LARGE SCALE GENOMIC DNA]</scope>
</reference>
<dbReference type="Gene3D" id="2.60.40.3210">
    <property type="entry name" value="Zona pellucida, ZP-N domain"/>
    <property type="match status" value="1"/>
</dbReference>
<accession>A0A2U9BRB2</accession>
<keyword evidence="1" id="KW-1015">Disulfide bond</keyword>
<dbReference type="InterPro" id="IPR055355">
    <property type="entry name" value="ZP-C"/>
</dbReference>
<protein>
    <submittedName>
        <fullName evidence="4">Putative zona pellucida sperm-binding protein 3-like isoform 3</fullName>
    </submittedName>
</protein>
<feature type="domain" description="ZP" evidence="3">
    <location>
        <begin position="126"/>
        <end position="383"/>
    </location>
</feature>
<dbReference type="GO" id="GO:0035803">
    <property type="term" value="P:egg coat formation"/>
    <property type="evidence" value="ECO:0007669"/>
    <property type="project" value="TreeGrafter"/>
</dbReference>
<dbReference type="SMART" id="SM00241">
    <property type="entry name" value="ZP"/>
    <property type="match status" value="1"/>
</dbReference>
<dbReference type="InterPro" id="IPR055356">
    <property type="entry name" value="ZP-N"/>
</dbReference>